<dbReference type="InterPro" id="IPR050490">
    <property type="entry name" value="Bact_solute-bd_prot1"/>
</dbReference>
<evidence type="ECO:0000259" key="1">
    <source>
        <dbReference type="Pfam" id="PF12010"/>
    </source>
</evidence>
<dbReference type="PANTHER" id="PTHR43649:SF17">
    <property type="entry name" value="ABC TRANSPORTER SOLUTE BINDING PROTEIN-SUGAR TRANSPORT"/>
    <property type="match status" value="1"/>
</dbReference>
<dbReference type="Gene3D" id="3.40.190.10">
    <property type="entry name" value="Periplasmic binding protein-like II"/>
    <property type="match status" value="2"/>
</dbReference>
<sequence length="529" mass="60093">MMKKNFRLLVLILTVCFVFSTILVSMFAVGFGAQTKAKRTAPGFDPSIDVSKPVKIVGYLLGDAPAEFPNVMKELNKKLQKDINATMEINYIGWGDLNYKYPLILASGENVDWMYAANWCFYFQEAAKGGFKELTMDMIKKYMPRHYKATPSVAWQEAKVKGKIYMIPTATPDRKADVVILRGDLREKYKLPPIKKYNDIEPFLAAVKKNEKGMMPMNLDNQYDLNSVMWRLLVEKTDYLEDVARVSTGGTGLFTTIYDTKPKVYYIMDKEILPAFKEAAKKVKSWYDKGYINRNAYANKVRSKDAFDQGKSAVAFGNSQDIQSNLANAKAKGWKVEIIPIFDKRGHRPADPYINNGVALVAKTKNAERTLMALDLIMEEKSYNYLVYFGIQGKNYIIKNNKIDLPKGVTPDNNTYPPDAAGFWFTNKDQFLPLASWDDNYIALRNTIKKALVSSPLSSFSLDQTKVKTEIANLNSVMTQYYNPICLGMVKNVDEAFATLDKKLKAAGVDKVKAEALRQLEQYFKERNQ</sequence>
<dbReference type="EMBL" id="AP024480">
    <property type="protein sequence ID" value="BCS81889.1"/>
    <property type="molecule type" value="Genomic_DNA"/>
</dbReference>
<dbReference type="RefSeq" id="WP_238480515.1">
    <property type="nucleotide sequence ID" value="NZ_AP024480.1"/>
</dbReference>
<dbReference type="Pfam" id="PF12010">
    <property type="entry name" value="DUF3502"/>
    <property type="match status" value="1"/>
</dbReference>
<dbReference type="Proteomes" id="UP000663623">
    <property type="component" value="Chromosome"/>
</dbReference>
<feature type="domain" description="DUF3502" evidence="1">
    <location>
        <begin position="457"/>
        <end position="524"/>
    </location>
</feature>
<accession>A0ABM7NP18</accession>
<keyword evidence="3" id="KW-1185">Reference proteome</keyword>
<evidence type="ECO:0000313" key="3">
    <source>
        <dbReference type="Proteomes" id="UP000663623"/>
    </source>
</evidence>
<dbReference type="InterPro" id="IPR006059">
    <property type="entry name" value="SBP"/>
</dbReference>
<dbReference type="InterPro" id="IPR022627">
    <property type="entry name" value="DUF3502"/>
</dbReference>
<proteinExistence type="predicted"/>
<protein>
    <submittedName>
        <fullName evidence="2">ABC transporter substrate-binding protein</fullName>
    </submittedName>
</protein>
<evidence type="ECO:0000313" key="2">
    <source>
        <dbReference type="EMBL" id="BCS81889.1"/>
    </source>
</evidence>
<dbReference type="SUPFAM" id="SSF53850">
    <property type="entry name" value="Periplasmic binding protein-like II"/>
    <property type="match status" value="1"/>
</dbReference>
<organism evidence="2 3">
    <name type="scientific">Caldicellulosiruptor diazotrophicus</name>
    <dbReference type="NCBI Taxonomy" id="2806205"/>
    <lineage>
        <taxon>Bacteria</taxon>
        <taxon>Bacillati</taxon>
        <taxon>Bacillota</taxon>
        <taxon>Bacillota incertae sedis</taxon>
        <taxon>Caldicellulosiruptorales</taxon>
        <taxon>Caldicellulosiruptoraceae</taxon>
        <taxon>Caldicellulosiruptor</taxon>
    </lineage>
</organism>
<name>A0ABM7NP18_9FIRM</name>
<gene>
    <name evidence="2" type="ORF">CaldiYA01_18490</name>
</gene>
<reference evidence="2 3" key="1">
    <citation type="submission" date="2021-02" db="EMBL/GenBank/DDBJ databases">
        <title>Nitrogen-fixing ability and nitrogen fixation related genes of thermophilic fermentative bacteria in the genus Caldicellulosiruptor.</title>
        <authorList>
            <person name="Chen Y."/>
            <person name="Nishihara A."/>
            <person name="Haruta S."/>
        </authorList>
    </citation>
    <scope>NUCLEOTIDE SEQUENCE [LARGE SCALE GENOMIC DNA]</scope>
    <source>
        <strain evidence="2 3">YA01</strain>
    </source>
</reference>
<dbReference type="Pfam" id="PF13416">
    <property type="entry name" value="SBP_bac_8"/>
    <property type="match status" value="1"/>
</dbReference>
<dbReference type="PANTHER" id="PTHR43649">
    <property type="entry name" value="ARABINOSE-BINDING PROTEIN-RELATED"/>
    <property type="match status" value="1"/>
</dbReference>